<evidence type="ECO:0000313" key="3">
    <source>
        <dbReference type="EnsemblMetazoa" id="CapteP214391"/>
    </source>
</evidence>
<protein>
    <submittedName>
        <fullName evidence="2 3">Uncharacterized protein</fullName>
    </submittedName>
</protein>
<dbReference type="EnsemblMetazoa" id="CapteT214391">
    <property type="protein sequence ID" value="CapteP214391"/>
    <property type="gene ID" value="CapteG214391"/>
</dbReference>
<name>R7TGG2_CAPTE</name>
<dbReference type="HOGENOM" id="CLU_1580002_0_0_1"/>
<sequence>MVGITEEQLPLLLIQALKDPSVLESIRVAVATDHDHVADLVAAKTGSKLRSLEEAVIARDERIAELEKKVELLVTKSYHNLDSMSKVNSYCMRMLRADKNNKDDKGEQLKGKKRTKKTEDQSELEVEPRRTPETDQNLKLLSGENADRGGAKKKKKHADLGMFLVDEFM</sequence>
<proteinExistence type="predicted"/>
<keyword evidence="4" id="KW-1185">Reference proteome</keyword>
<accession>R7TGG2</accession>
<reference evidence="4" key="1">
    <citation type="submission" date="2012-12" db="EMBL/GenBank/DDBJ databases">
        <authorList>
            <person name="Hellsten U."/>
            <person name="Grimwood J."/>
            <person name="Chapman J.A."/>
            <person name="Shapiro H."/>
            <person name="Aerts A."/>
            <person name="Otillar R.P."/>
            <person name="Terry A.Y."/>
            <person name="Boore J.L."/>
            <person name="Simakov O."/>
            <person name="Marletaz F."/>
            <person name="Cho S.-J."/>
            <person name="Edsinger-Gonzales E."/>
            <person name="Havlak P."/>
            <person name="Kuo D.-H."/>
            <person name="Larsson T."/>
            <person name="Lv J."/>
            <person name="Arendt D."/>
            <person name="Savage R."/>
            <person name="Osoegawa K."/>
            <person name="de Jong P."/>
            <person name="Lindberg D.R."/>
            <person name="Seaver E.C."/>
            <person name="Weisblat D.A."/>
            <person name="Putnam N.H."/>
            <person name="Grigoriev I.V."/>
            <person name="Rokhsar D.S."/>
        </authorList>
    </citation>
    <scope>NUCLEOTIDE SEQUENCE</scope>
    <source>
        <strain evidence="4">I ESC-2004</strain>
    </source>
</reference>
<dbReference type="EMBL" id="KB310004">
    <property type="protein sequence ID" value="ELT92789.1"/>
    <property type="molecule type" value="Genomic_DNA"/>
</dbReference>
<evidence type="ECO:0000256" key="1">
    <source>
        <dbReference type="SAM" id="MobiDB-lite"/>
    </source>
</evidence>
<reference evidence="2 4" key="2">
    <citation type="journal article" date="2013" name="Nature">
        <title>Insights into bilaterian evolution from three spiralian genomes.</title>
        <authorList>
            <person name="Simakov O."/>
            <person name="Marletaz F."/>
            <person name="Cho S.J."/>
            <person name="Edsinger-Gonzales E."/>
            <person name="Havlak P."/>
            <person name="Hellsten U."/>
            <person name="Kuo D.H."/>
            <person name="Larsson T."/>
            <person name="Lv J."/>
            <person name="Arendt D."/>
            <person name="Savage R."/>
            <person name="Osoegawa K."/>
            <person name="de Jong P."/>
            <person name="Grimwood J."/>
            <person name="Chapman J.A."/>
            <person name="Shapiro H."/>
            <person name="Aerts A."/>
            <person name="Otillar R.P."/>
            <person name="Terry A.Y."/>
            <person name="Boore J.L."/>
            <person name="Grigoriev I.V."/>
            <person name="Lindberg D.R."/>
            <person name="Seaver E.C."/>
            <person name="Weisblat D.A."/>
            <person name="Putnam N.H."/>
            <person name="Rokhsar D.S."/>
        </authorList>
    </citation>
    <scope>NUCLEOTIDE SEQUENCE</scope>
    <source>
        <strain evidence="2 4">I ESC-2004</strain>
    </source>
</reference>
<dbReference type="AlphaFoldDB" id="R7TGG2"/>
<feature type="compositionally biased region" description="Basic and acidic residues" evidence="1">
    <location>
        <begin position="98"/>
        <end position="110"/>
    </location>
</feature>
<gene>
    <name evidence="2" type="ORF">CAPTEDRAFT_214391</name>
</gene>
<evidence type="ECO:0000313" key="4">
    <source>
        <dbReference type="Proteomes" id="UP000014760"/>
    </source>
</evidence>
<evidence type="ECO:0000313" key="2">
    <source>
        <dbReference type="EMBL" id="ELT92789.1"/>
    </source>
</evidence>
<dbReference type="EMBL" id="AMQN01002769">
    <property type="status" value="NOT_ANNOTATED_CDS"/>
    <property type="molecule type" value="Genomic_DNA"/>
</dbReference>
<feature type="region of interest" description="Disordered" evidence="1">
    <location>
        <begin position="98"/>
        <end position="156"/>
    </location>
</feature>
<organism evidence="2">
    <name type="scientific">Capitella teleta</name>
    <name type="common">Polychaete worm</name>
    <dbReference type="NCBI Taxonomy" id="283909"/>
    <lineage>
        <taxon>Eukaryota</taxon>
        <taxon>Metazoa</taxon>
        <taxon>Spiralia</taxon>
        <taxon>Lophotrochozoa</taxon>
        <taxon>Annelida</taxon>
        <taxon>Polychaeta</taxon>
        <taxon>Sedentaria</taxon>
        <taxon>Scolecida</taxon>
        <taxon>Capitellidae</taxon>
        <taxon>Capitella</taxon>
    </lineage>
</organism>
<dbReference type="Proteomes" id="UP000014760">
    <property type="component" value="Unassembled WGS sequence"/>
</dbReference>
<reference evidence="3" key="3">
    <citation type="submission" date="2015-06" db="UniProtKB">
        <authorList>
            <consortium name="EnsemblMetazoa"/>
        </authorList>
    </citation>
    <scope>IDENTIFICATION</scope>
</reference>